<feature type="region of interest" description="Disordered" evidence="1">
    <location>
        <begin position="94"/>
        <end position="136"/>
    </location>
</feature>
<evidence type="ECO:0000313" key="3">
    <source>
        <dbReference type="Proteomes" id="UP000316621"/>
    </source>
</evidence>
<dbReference type="EMBL" id="CM010715">
    <property type="protein sequence ID" value="RZC44780.1"/>
    <property type="molecule type" value="Genomic_DNA"/>
</dbReference>
<protein>
    <submittedName>
        <fullName evidence="2">Uncharacterized protein</fullName>
    </submittedName>
</protein>
<evidence type="ECO:0000256" key="1">
    <source>
        <dbReference type="SAM" id="MobiDB-lite"/>
    </source>
</evidence>
<feature type="region of interest" description="Disordered" evidence="1">
    <location>
        <begin position="1"/>
        <end position="27"/>
    </location>
</feature>
<organism evidence="2 3">
    <name type="scientific">Papaver somniferum</name>
    <name type="common">Opium poppy</name>
    <dbReference type="NCBI Taxonomy" id="3469"/>
    <lineage>
        <taxon>Eukaryota</taxon>
        <taxon>Viridiplantae</taxon>
        <taxon>Streptophyta</taxon>
        <taxon>Embryophyta</taxon>
        <taxon>Tracheophyta</taxon>
        <taxon>Spermatophyta</taxon>
        <taxon>Magnoliopsida</taxon>
        <taxon>Ranunculales</taxon>
        <taxon>Papaveraceae</taxon>
        <taxon>Papaveroideae</taxon>
        <taxon>Papaver</taxon>
    </lineage>
</organism>
<feature type="compositionally biased region" description="Basic and acidic residues" evidence="1">
    <location>
        <begin position="175"/>
        <end position="209"/>
    </location>
</feature>
<feature type="region of interest" description="Disordered" evidence="1">
    <location>
        <begin position="170"/>
        <end position="228"/>
    </location>
</feature>
<reference evidence="2 3" key="1">
    <citation type="journal article" date="2018" name="Science">
        <title>The opium poppy genome and morphinan production.</title>
        <authorList>
            <person name="Guo L."/>
            <person name="Winzer T."/>
            <person name="Yang X."/>
            <person name="Li Y."/>
            <person name="Ning Z."/>
            <person name="He Z."/>
            <person name="Teodor R."/>
            <person name="Lu Y."/>
            <person name="Bowser T.A."/>
            <person name="Graham I.A."/>
            <person name="Ye K."/>
        </authorList>
    </citation>
    <scope>NUCLEOTIDE SEQUENCE [LARGE SCALE GENOMIC DNA]</scope>
    <source>
        <strain evidence="3">cv. HN1</strain>
        <tissue evidence="2">Leaves</tissue>
    </source>
</reference>
<feature type="compositionally biased region" description="Polar residues" evidence="1">
    <location>
        <begin position="100"/>
        <end position="121"/>
    </location>
</feature>
<evidence type="ECO:0000313" key="2">
    <source>
        <dbReference type="EMBL" id="RZC44780.1"/>
    </source>
</evidence>
<feature type="compositionally biased region" description="Polar residues" evidence="1">
    <location>
        <begin position="15"/>
        <end position="27"/>
    </location>
</feature>
<dbReference type="Gramene" id="RZC44780">
    <property type="protein sequence ID" value="RZC44780"/>
    <property type="gene ID" value="C5167_037734"/>
</dbReference>
<keyword evidence="3" id="KW-1185">Reference proteome</keyword>
<name>A0A4Y7IAE0_PAPSO</name>
<gene>
    <name evidence="2" type="ORF">C5167_037734</name>
</gene>
<sequence length="263" mass="28563">MEEKDMMLIQHQRKSSLNSGGNRETDVNPSLIMSQYLGKQAVSPIQAIDSDSNLNKSILKVGVEASHSSKVADRNVCGSTKIKEKSLTCKSHCSDRSEKQANSPQELYCSDENSPLNSPLSHRSRRSIHEGGSGVGGTKKIIAEVEEFLDDDRNIGGTCREVSATLPIRGALKRHRDDSDMNDQGSEKSGSESGRARGPDVGQPRERSKGSSLMSPLGCSKRGQGDRPSFLMVAGFPVLPKYKDLYSRVIASKGHMASDTKVK</sequence>
<proteinExistence type="predicted"/>
<accession>A0A4Y7IAE0</accession>
<dbReference type="AlphaFoldDB" id="A0A4Y7IAE0"/>
<dbReference type="Proteomes" id="UP000316621">
    <property type="component" value="Chromosome 1"/>
</dbReference>